<gene>
    <name evidence="3" type="ORF">GOARA_015_00040</name>
</gene>
<keyword evidence="2" id="KW-0472">Membrane</keyword>
<name>G7GYJ1_9ACTN</name>
<comment type="caution">
    <text evidence="3">The sequence shown here is derived from an EMBL/GenBank/DDBJ whole genome shotgun (WGS) entry which is preliminary data.</text>
</comment>
<keyword evidence="4" id="KW-1185">Reference proteome</keyword>
<evidence type="ECO:0000313" key="4">
    <source>
        <dbReference type="Proteomes" id="UP000035088"/>
    </source>
</evidence>
<keyword evidence="2" id="KW-0812">Transmembrane</keyword>
<dbReference type="AlphaFoldDB" id="G7GYJ1"/>
<reference evidence="3 4" key="1">
    <citation type="submission" date="2011-11" db="EMBL/GenBank/DDBJ databases">
        <title>Whole genome shotgun sequence of Gordonia araii NBRC 100433.</title>
        <authorList>
            <person name="Yoshida Y."/>
            <person name="Hosoyama A."/>
            <person name="Tsuchikane K."/>
            <person name="Katsumata H."/>
            <person name="Yamazaki S."/>
            <person name="Fujita N."/>
        </authorList>
    </citation>
    <scope>NUCLEOTIDE SEQUENCE [LARGE SCALE GENOMIC DNA]</scope>
    <source>
        <strain evidence="3 4">NBRC 100433</strain>
    </source>
</reference>
<keyword evidence="2" id="KW-1133">Transmembrane helix</keyword>
<feature type="transmembrane region" description="Helical" evidence="2">
    <location>
        <begin position="63"/>
        <end position="87"/>
    </location>
</feature>
<feature type="transmembrane region" description="Helical" evidence="2">
    <location>
        <begin position="108"/>
        <end position="135"/>
    </location>
</feature>
<dbReference type="EMBL" id="BAEE01000015">
    <property type="protein sequence ID" value="GAB08666.1"/>
    <property type="molecule type" value="Genomic_DNA"/>
</dbReference>
<feature type="transmembrane region" description="Helical" evidence="2">
    <location>
        <begin position="147"/>
        <end position="178"/>
    </location>
</feature>
<proteinExistence type="predicted"/>
<dbReference type="RefSeq" id="WP_007320743.1">
    <property type="nucleotide sequence ID" value="NZ_BAEE01000015.1"/>
</dbReference>
<sequence length="205" mass="20857">MNNPGFRGPDPFAHGPARPAGQPGSGPTGYGAPAAGGYPGQAPFGGPPVQPPVAVTSRTSPPVTVWCALLFVAVAAALCLVQAGLGIRAMSQDGRGEVYYLGREVADLSTTAIVFTVVLAALFALAYASFGYAVWRGAGWTAPLGTVLAALSLFGLMGGWVIIALVVAGILAVVFLWLPPSREFARITANASATASAAYDPWAGR</sequence>
<dbReference type="STRING" id="1073574.GOARA_015_00040"/>
<accession>G7GYJ1</accession>
<organism evidence="3 4">
    <name type="scientific">Gordonia araii NBRC 100433</name>
    <dbReference type="NCBI Taxonomy" id="1073574"/>
    <lineage>
        <taxon>Bacteria</taxon>
        <taxon>Bacillati</taxon>
        <taxon>Actinomycetota</taxon>
        <taxon>Actinomycetes</taxon>
        <taxon>Mycobacteriales</taxon>
        <taxon>Gordoniaceae</taxon>
        <taxon>Gordonia</taxon>
    </lineage>
</organism>
<evidence type="ECO:0000256" key="1">
    <source>
        <dbReference type="SAM" id="MobiDB-lite"/>
    </source>
</evidence>
<evidence type="ECO:0000256" key="2">
    <source>
        <dbReference type="SAM" id="Phobius"/>
    </source>
</evidence>
<feature type="region of interest" description="Disordered" evidence="1">
    <location>
        <begin position="1"/>
        <end position="32"/>
    </location>
</feature>
<dbReference type="Proteomes" id="UP000035088">
    <property type="component" value="Unassembled WGS sequence"/>
</dbReference>
<protein>
    <submittedName>
        <fullName evidence="3">Uncharacterized protein</fullName>
    </submittedName>
</protein>
<evidence type="ECO:0000313" key="3">
    <source>
        <dbReference type="EMBL" id="GAB08666.1"/>
    </source>
</evidence>